<evidence type="ECO:0000256" key="6">
    <source>
        <dbReference type="ARBA" id="ARBA00023136"/>
    </source>
</evidence>
<evidence type="ECO:0000256" key="7">
    <source>
        <dbReference type="ARBA" id="ARBA00023237"/>
    </source>
</evidence>
<proteinExistence type="inferred from homology"/>
<keyword evidence="3 8" id="KW-1134">Transmembrane beta strand</keyword>
<organism evidence="13 14">
    <name type="scientific">Breznakibacter xylanolyticus</name>
    <dbReference type="NCBI Taxonomy" id="990"/>
    <lineage>
        <taxon>Bacteria</taxon>
        <taxon>Pseudomonadati</taxon>
        <taxon>Bacteroidota</taxon>
        <taxon>Bacteroidia</taxon>
        <taxon>Marinilabiliales</taxon>
        <taxon>Marinilabiliaceae</taxon>
        <taxon>Breznakibacter</taxon>
    </lineage>
</organism>
<dbReference type="FunFam" id="2.170.130.10:FF:000008">
    <property type="entry name" value="SusC/RagA family TonB-linked outer membrane protein"/>
    <property type="match status" value="1"/>
</dbReference>
<dbReference type="SUPFAM" id="SSF56935">
    <property type="entry name" value="Porins"/>
    <property type="match status" value="1"/>
</dbReference>
<evidence type="ECO:0000313" key="13">
    <source>
        <dbReference type="EMBL" id="PZX13689.1"/>
    </source>
</evidence>
<evidence type="ECO:0000256" key="8">
    <source>
        <dbReference type="PROSITE-ProRule" id="PRU01360"/>
    </source>
</evidence>
<dbReference type="AlphaFoldDB" id="A0A2W7PVU2"/>
<evidence type="ECO:0000256" key="10">
    <source>
        <dbReference type="SAM" id="SignalP"/>
    </source>
</evidence>
<feature type="signal peptide" evidence="10">
    <location>
        <begin position="1"/>
        <end position="40"/>
    </location>
</feature>
<dbReference type="GO" id="GO:0009279">
    <property type="term" value="C:cell outer membrane"/>
    <property type="evidence" value="ECO:0007669"/>
    <property type="project" value="UniProtKB-SubCell"/>
</dbReference>
<feature type="domain" description="TonB-dependent receptor plug" evidence="12">
    <location>
        <begin position="133"/>
        <end position="240"/>
    </location>
</feature>
<dbReference type="InterPro" id="IPR008969">
    <property type="entry name" value="CarboxyPept-like_regulatory"/>
</dbReference>
<keyword evidence="5 9" id="KW-0798">TonB box</keyword>
<dbReference type="NCBIfam" id="TIGR04056">
    <property type="entry name" value="OMP_RagA_SusC"/>
    <property type="match status" value="1"/>
</dbReference>
<dbReference type="InterPro" id="IPR039426">
    <property type="entry name" value="TonB-dep_rcpt-like"/>
</dbReference>
<reference evidence="13 14" key="1">
    <citation type="submission" date="2018-06" db="EMBL/GenBank/DDBJ databases">
        <title>Genomic Encyclopedia of Archaeal and Bacterial Type Strains, Phase II (KMG-II): from individual species to whole genera.</title>
        <authorList>
            <person name="Goeker M."/>
        </authorList>
    </citation>
    <scope>NUCLEOTIDE SEQUENCE [LARGE SCALE GENOMIC DNA]</scope>
    <source>
        <strain evidence="13 14">DSM 6779</strain>
    </source>
</reference>
<dbReference type="InterPro" id="IPR037066">
    <property type="entry name" value="Plug_dom_sf"/>
</dbReference>
<evidence type="ECO:0000256" key="5">
    <source>
        <dbReference type="ARBA" id="ARBA00023077"/>
    </source>
</evidence>
<comment type="similarity">
    <text evidence="8 9">Belongs to the TonB-dependent receptor family.</text>
</comment>
<sequence length="1107" mass="121714">MYEVMIKDQNANRGTSVRTFSRAALLFVCMMCLSVFPALAQNIQIKGKVVETGTNEPIPGVNIVVEGTTNGVITDFDGNYQISAPSNATLVFSFIGFIPQKQAVQGRNAINVTLASDTKQLDEVVAIGYGTAKKKDLTGSVSSVSGEVLQKMPVANAAQAMTGRLAGVQITSADGSPDAEMIIRVRGGGSVTGDNSPLYIVDGFPVKSINDIDQSNIETIDVLKDASSTAIYGSQGANGVIIITTKKAKEGRTEVNYNGYVQTKKMARKVDVLSPYEFALFNYELNAIAGSSDLIKFEKAFGVYEDLDLYKYIDGKDWQEDMFGNEVMSYSHNLNVSGGTEKTKFNLGATYNNDEGLMKTDGYNRLNLNFKINHDIAKNLKLDFSARISDTNVDGSGSSGGSYKVRTYEAVSKAPVDGLLGMVKVNPSMFDTEEEYEQYLTSTMSLSDKAAQYWKRKETNTYNFTGGVTWKMLKGLTYRLEGGYEYGFIDTKNYWGPQTSVSSNEGQNLPLVDWDKTTVGRYRVANTLNYDKTFADIHKVNVLVGQEATSSSSDYNYMKVKFFSETMSPEKIFANIALNSGATGAMTTSSYVSPDDNLSSFFGRANYTFMDKYLLTLTFRADGSSKFAEGNQWGYFPAASVAWRIKEESFMAGFDFISNLKLRASYGTAGNNRIASSLYKLDYKIYNAKTYGVGETTNAYYAPTNTILANPNLKWETTITRNAGLDFGFFDERISGNLDAYWNSTEDLLITSPVVAPGYTHQQLNVGKTSNKGIELALNAYIIEKKNFSLSANFNIAFNRSQVDELADGIVEQEYNSGWASTDLTGADDYRVIVGQPIGLIYGFVTDGYYKTTDFSDYNGTKYVVKTGEDGKPVAPKSSVASGSIGVRPGAVKFKDLDGNGVIDLNDRQIIGRTAPKHTGGFGLNGTFYGFDASVMFNWVYGNDIYNANKIASSQKYRTTNPNLLGFMSQDNRYSYIDESGNVLTSLEDLAQYNEGANAKEYWSPLSFGNANVVPHSWAIEDGSFLRLQNITLGYSIPKSLLSKVYIQNFRMYASVNNIYCWTNYSGYDPEVSTPVRSSSTSGLTPGVDYSSYPKSLSWTFGVNVTF</sequence>
<dbReference type="Proteomes" id="UP000249239">
    <property type="component" value="Unassembled WGS sequence"/>
</dbReference>
<comment type="caution">
    <text evidence="13">The sequence shown here is derived from an EMBL/GenBank/DDBJ whole genome shotgun (WGS) entry which is preliminary data.</text>
</comment>
<dbReference type="InterPro" id="IPR036942">
    <property type="entry name" value="Beta-barrel_TonB_sf"/>
</dbReference>
<dbReference type="PROSITE" id="PS52016">
    <property type="entry name" value="TONB_DEPENDENT_REC_3"/>
    <property type="match status" value="1"/>
</dbReference>
<keyword evidence="4 8" id="KW-0812">Transmembrane</keyword>
<gene>
    <name evidence="13" type="ORF">LX69_02547</name>
</gene>
<evidence type="ECO:0000259" key="12">
    <source>
        <dbReference type="Pfam" id="PF07715"/>
    </source>
</evidence>
<evidence type="ECO:0000256" key="4">
    <source>
        <dbReference type="ARBA" id="ARBA00022692"/>
    </source>
</evidence>
<keyword evidence="10" id="KW-0732">Signal</keyword>
<dbReference type="Pfam" id="PF00593">
    <property type="entry name" value="TonB_dep_Rec_b-barrel"/>
    <property type="match status" value="1"/>
</dbReference>
<keyword evidence="2 8" id="KW-0813">Transport</keyword>
<dbReference type="Pfam" id="PF07715">
    <property type="entry name" value="Plug"/>
    <property type="match status" value="1"/>
</dbReference>
<comment type="subcellular location">
    <subcellularLocation>
        <location evidence="1 8">Cell outer membrane</location>
        <topology evidence="1 8">Multi-pass membrane protein</topology>
    </subcellularLocation>
</comment>
<accession>A0A2W7PVU2</accession>
<dbReference type="InterPro" id="IPR000531">
    <property type="entry name" value="Beta-barrel_TonB"/>
</dbReference>
<dbReference type="EMBL" id="QKZK01000023">
    <property type="protein sequence ID" value="PZX13689.1"/>
    <property type="molecule type" value="Genomic_DNA"/>
</dbReference>
<feature type="domain" description="TonB-dependent receptor-like beta-barrel" evidence="11">
    <location>
        <begin position="455"/>
        <end position="1058"/>
    </location>
</feature>
<dbReference type="Gene3D" id="2.170.130.10">
    <property type="entry name" value="TonB-dependent receptor, plug domain"/>
    <property type="match status" value="1"/>
</dbReference>
<name>A0A2W7PVU2_9BACT</name>
<dbReference type="InterPro" id="IPR023996">
    <property type="entry name" value="TonB-dep_OMP_SusC/RagA"/>
</dbReference>
<evidence type="ECO:0000256" key="3">
    <source>
        <dbReference type="ARBA" id="ARBA00022452"/>
    </source>
</evidence>
<feature type="chain" id="PRO_5016120918" evidence="10">
    <location>
        <begin position="41"/>
        <end position="1107"/>
    </location>
</feature>
<dbReference type="Gene3D" id="2.40.170.20">
    <property type="entry name" value="TonB-dependent receptor, beta-barrel domain"/>
    <property type="match status" value="1"/>
</dbReference>
<evidence type="ECO:0000259" key="11">
    <source>
        <dbReference type="Pfam" id="PF00593"/>
    </source>
</evidence>
<dbReference type="InterPro" id="IPR012910">
    <property type="entry name" value="Plug_dom"/>
</dbReference>
<dbReference type="Pfam" id="PF13715">
    <property type="entry name" value="CarbopepD_reg_2"/>
    <property type="match status" value="1"/>
</dbReference>
<evidence type="ECO:0000256" key="2">
    <source>
        <dbReference type="ARBA" id="ARBA00022448"/>
    </source>
</evidence>
<evidence type="ECO:0000313" key="14">
    <source>
        <dbReference type="Proteomes" id="UP000249239"/>
    </source>
</evidence>
<dbReference type="FunFam" id="2.60.40.1120:FF:000003">
    <property type="entry name" value="Outer membrane protein Omp121"/>
    <property type="match status" value="1"/>
</dbReference>
<dbReference type="Gene3D" id="2.60.40.1120">
    <property type="entry name" value="Carboxypeptidase-like, regulatory domain"/>
    <property type="match status" value="1"/>
</dbReference>
<keyword evidence="6 8" id="KW-0472">Membrane</keyword>
<keyword evidence="14" id="KW-1185">Reference proteome</keyword>
<dbReference type="SUPFAM" id="SSF49464">
    <property type="entry name" value="Carboxypeptidase regulatory domain-like"/>
    <property type="match status" value="1"/>
</dbReference>
<protein>
    <submittedName>
        <fullName evidence="13">TonB-linked SusC/RagA family outer membrane protein</fullName>
    </submittedName>
</protein>
<dbReference type="NCBIfam" id="TIGR04057">
    <property type="entry name" value="SusC_RagA_signa"/>
    <property type="match status" value="1"/>
</dbReference>
<evidence type="ECO:0000256" key="9">
    <source>
        <dbReference type="RuleBase" id="RU003357"/>
    </source>
</evidence>
<dbReference type="InterPro" id="IPR023997">
    <property type="entry name" value="TonB-dep_OMP_SusC/RagA_CS"/>
</dbReference>
<evidence type="ECO:0000256" key="1">
    <source>
        <dbReference type="ARBA" id="ARBA00004571"/>
    </source>
</evidence>
<keyword evidence="7 8" id="KW-0998">Cell outer membrane</keyword>